<feature type="region of interest" description="Disordered" evidence="1">
    <location>
        <begin position="246"/>
        <end position="268"/>
    </location>
</feature>
<evidence type="ECO:0000313" key="2">
    <source>
        <dbReference type="EMBL" id="USY18312.1"/>
    </source>
</evidence>
<dbReference type="EMBL" id="CP099837">
    <property type="protein sequence ID" value="USY18312.1"/>
    <property type="molecule type" value="Genomic_DNA"/>
</dbReference>
<dbReference type="Proteomes" id="UP001055940">
    <property type="component" value="Chromosome"/>
</dbReference>
<gene>
    <name evidence="2" type="ORF">NE857_23770</name>
</gene>
<protein>
    <recommendedName>
        <fullName evidence="4">Lipoprotein</fullName>
    </recommendedName>
</protein>
<sequence>MPLTAVATALCVGLVAVGCAGSEDIRLEAEPREDAQDPVPGADEEMDELFALPIHAYMFTAVEETTILNAHEILVEECMRDLGFSFTRGEPQEVDPVSIAAFGPQNNYLGRWHVDAEYAAENGFSHSEELLAQSEEGVEGEFRDPRIDHEGEAYDAAVAALQGFPEDAVTPSGDPVPEWGCTGWAEGEIDEGVRIIGVEQAQAGEVPTPMGQSPVAVRISNESQGEASSDQRVLDAEAAWRECMADSGYPGEEPGTVGSGKDTRVDSDDTEAAVRNVECREESELTQTYLDVLSEIQERDIAANQTVLQERSEEMGAVLERAVELTGA</sequence>
<evidence type="ECO:0000313" key="3">
    <source>
        <dbReference type="Proteomes" id="UP001055940"/>
    </source>
</evidence>
<accession>A0ABY5D546</accession>
<dbReference type="RefSeq" id="WP_254417718.1">
    <property type="nucleotide sequence ID" value="NZ_BAAAJB010000052.1"/>
</dbReference>
<keyword evidence="3" id="KW-1185">Reference proteome</keyword>
<evidence type="ECO:0000256" key="1">
    <source>
        <dbReference type="SAM" id="MobiDB-lite"/>
    </source>
</evidence>
<reference evidence="2" key="1">
    <citation type="submission" date="2022-06" db="EMBL/GenBank/DDBJ databases">
        <authorList>
            <person name="Ping M."/>
        </authorList>
    </citation>
    <scope>NUCLEOTIDE SEQUENCE</scope>
    <source>
        <strain evidence="2">JCM11759T</strain>
    </source>
</reference>
<proteinExistence type="predicted"/>
<name>A0ABY5D546_9ACTN</name>
<organism evidence="2 3">
    <name type="scientific">Nocardiopsis exhalans</name>
    <dbReference type="NCBI Taxonomy" id="163604"/>
    <lineage>
        <taxon>Bacteria</taxon>
        <taxon>Bacillati</taxon>
        <taxon>Actinomycetota</taxon>
        <taxon>Actinomycetes</taxon>
        <taxon>Streptosporangiales</taxon>
        <taxon>Nocardiopsidaceae</taxon>
        <taxon>Nocardiopsis</taxon>
    </lineage>
</organism>
<evidence type="ECO:0008006" key="4">
    <source>
        <dbReference type="Google" id="ProtNLM"/>
    </source>
</evidence>